<protein>
    <submittedName>
        <fullName evidence="2">Outer omp85 family protein</fullName>
    </submittedName>
</protein>
<accession>A0A2C6L8X4</accession>
<evidence type="ECO:0000313" key="2">
    <source>
        <dbReference type="EMBL" id="PHJ23674.1"/>
    </source>
</evidence>
<comment type="caution">
    <text evidence="2">The sequence shown here is derived from an EMBL/GenBank/DDBJ whole genome shotgun (WGS) entry which is preliminary data.</text>
</comment>
<dbReference type="GeneID" id="94425887"/>
<dbReference type="VEuPathDB" id="ToxoDB:CSUI_002476"/>
<sequence>MACPAPSVSSPLSRELSGSPPSSSSTSFSFSRKDTHTPQSFSHSASSPSAEVDRTPAMKVQLNLQAPISDVSVEFLGLKKIREKTLEKEVASLRASRTVEELLVGVSDTHRRFDELQVFQSSVSKINCGQNPGEVKVVFTLKEKPSSYVLGTYVNSRGDVEIEANAHVPALLGSSQTFSLTGGITPVSSTTQLRLSADLFFPRLPRFLSGSCFASKKMMKGFCSSSDGETSMASSVGDKAARSTDFSLRGGKEEKEETKKIGGGSCCGGHRGDDVKRDTMRFPPFSPLFAQGILRAFCTQTSWTSVSSYILQQTGLKAQLMSQDRKHAIGWEASMRDILPCCDDTRMASSSILHMPLRSLKNSLRYDFYLNRLDERRVKKPQQENEQQGCPPSTASLRGCHEENLSSSTEGEFRARGGGGDCDEEEIVNSLFPRQGYVVNGGAEVAIPGGDTRFVKAELQCFACTPLSSFFASSPLKSFSARKNFDSNRRKGDKEACSVDIQSQAKDGESIATRPDFSCTSSSEASRWVLSGRVGCGLLFPTESEQGGRGWIGGAASEEDEGCSLAGAGGVGANVCDRFRLTGPMGTSTALRGFRSYTTGPSDICYVQDLSTRRWRTSMDYLGGDAYLSSEICLSYDLRFPKDWNASVSSSHSPSPLSSSSSSRPRSSHDGSATAETGARGRGGESTQGDEKKASSSPFHPRIFLFGNIAALGDLFYPLFSRNLSNRIRRHSYLQGQCPLSYDLPLFFHDFASHFVDFLRNWRGSVGWGIALPVYPGVWMEGILSLPVKKHRRDETQTFQLGLRISSGGRIMGD</sequence>
<evidence type="ECO:0000313" key="3">
    <source>
        <dbReference type="Proteomes" id="UP000221165"/>
    </source>
</evidence>
<feature type="region of interest" description="Disordered" evidence="1">
    <location>
        <begin position="1"/>
        <end position="53"/>
    </location>
</feature>
<feature type="compositionally biased region" description="Low complexity" evidence="1">
    <location>
        <begin position="1"/>
        <end position="30"/>
    </location>
</feature>
<feature type="region of interest" description="Disordered" evidence="1">
    <location>
        <begin position="648"/>
        <end position="696"/>
    </location>
</feature>
<organism evidence="2 3">
    <name type="scientific">Cystoisospora suis</name>
    <dbReference type="NCBI Taxonomy" id="483139"/>
    <lineage>
        <taxon>Eukaryota</taxon>
        <taxon>Sar</taxon>
        <taxon>Alveolata</taxon>
        <taxon>Apicomplexa</taxon>
        <taxon>Conoidasida</taxon>
        <taxon>Coccidia</taxon>
        <taxon>Eucoccidiorida</taxon>
        <taxon>Eimeriorina</taxon>
        <taxon>Sarcocystidae</taxon>
        <taxon>Cystoisospora</taxon>
    </lineage>
</organism>
<dbReference type="Gene3D" id="2.40.160.50">
    <property type="entry name" value="membrane protein fhac: a member of the omp85/tpsb transporter family"/>
    <property type="match status" value="1"/>
</dbReference>
<name>A0A2C6L8X4_9APIC</name>
<reference evidence="2 3" key="1">
    <citation type="journal article" date="2017" name="Int. J. Parasitol.">
        <title>The genome of the protozoan parasite Cystoisospora suis and a reverse vaccinology approach to identify vaccine candidates.</title>
        <authorList>
            <person name="Palmieri N."/>
            <person name="Shrestha A."/>
            <person name="Ruttkowski B."/>
            <person name="Beck T."/>
            <person name="Vogl C."/>
            <person name="Tomley F."/>
            <person name="Blake D.P."/>
            <person name="Joachim A."/>
        </authorList>
    </citation>
    <scope>NUCLEOTIDE SEQUENCE [LARGE SCALE GENOMIC DNA]</scope>
    <source>
        <strain evidence="2 3">Wien I</strain>
    </source>
</reference>
<feature type="compositionally biased region" description="Low complexity" evidence="1">
    <location>
        <begin position="648"/>
        <end position="678"/>
    </location>
</feature>
<proteinExistence type="predicted"/>
<keyword evidence="3" id="KW-1185">Reference proteome</keyword>
<dbReference type="OrthoDB" id="1724197at2759"/>
<dbReference type="EMBL" id="MIGC01001042">
    <property type="protein sequence ID" value="PHJ23674.1"/>
    <property type="molecule type" value="Genomic_DNA"/>
</dbReference>
<feature type="compositionally biased region" description="Low complexity" evidence="1">
    <location>
        <begin position="40"/>
        <end position="49"/>
    </location>
</feature>
<feature type="region of interest" description="Disordered" evidence="1">
    <location>
        <begin position="377"/>
        <end position="420"/>
    </location>
</feature>
<dbReference type="Proteomes" id="UP000221165">
    <property type="component" value="Unassembled WGS sequence"/>
</dbReference>
<evidence type="ECO:0000256" key="1">
    <source>
        <dbReference type="SAM" id="MobiDB-lite"/>
    </source>
</evidence>
<dbReference type="AlphaFoldDB" id="A0A2C6L8X4"/>
<feature type="compositionally biased region" description="Polar residues" evidence="1">
    <location>
        <begin position="384"/>
        <end position="396"/>
    </location>
</feature>
<dbReference type="RefSeq" id="XP_067925349.1">
    <property type="nucleotide sequence ID" value="XM_068062676.1"/>
</dbReference>
<gene>
    <name evidence="2" type="ORF">CSUI_002476</name>
</gene>